<dbReference type="Pfam" id="PF03155">
    <property type="entry name" value="Alg6_Alg8"/>
    <property type="match status" value="1"/>
</dbReference>
<comment type="pathway">
    <text evidence="2 10">Protein modification; protein glycosylation.</text>
</comment>
<evidence type="ECO:0000256" key="6">
    <source>
        <dbReference type="ARBA" id="ARBA00022692"/>
    </source>
</evidence>
<dbReference type="GO" id="GO:0042283">
    <property type="term" value="F:dolichyl pyrophosphate Glc1Man9GlcNAc2 alpha-1,3-glucosyltransferase activity"/>
    <property type="evidence" value="ECO:0007669"/>
    <property type="project" value="TreeGrafter"/>
</dbReference>
<evidence type="ECO:0000313" key="11">
    <source>
        <dbReference type="Ensembl" id="ENSCHIP00010025318.1"/>
    </source>
</evidence>
<keyword evidence="6" id="KW-0812">Transmembrane</keyword>
<evidence type="ECO:0000256" key="2">
    <source>
        <dbReference type="ARBA" id="ARBA00004922"/>
    </source>
</evidence>
<evidence type="ECO:0000256" key="3">
    <source>
        <dbReference type="ARBA" id="ARBA00008715"/>
    </source>
</evidence>
<keyword evidence="5 10" id="KW-0808">Transferase</keyword>
<dbReference type="GO" id="GO:0006487">
    <property type="term" value="P:protein N-linked glycosylation"/>
    <property type="evidence" value="ECO:0007669"/>
    <property type="project" value="TreeGrafter"/>
</dbReference>
<dbReference type="EC" id="2.4.1.-" evidence="10"/>
<evidence type="ECO:0000256" key="1">
    <source>
        <dbReference type="ARBA" id="ARBA00004477"/>
    </source>
</evidence>
<accession>A0A8C2XV73</accession>
<dbReference type="UniPathway" id="UPA00378"/>
<reference evidence="11" key="2">
    <citation type="submission" date="2025-08" db="UniProtKB">
        <authorList>
            <consortium name="Ensembl"/>
        </authorList>
    </citation>
    <scope>IDENTIFICATION</scope>
</reference>
<name>A0A8C2XV73_CAPHI</name>
<dbReference type="GO" id="GO:0005789">
    <property type="term" value="C:endoplasmic reticulum membrane"/>
    <property type="evidence" value="ECO:0007669"/>
    <property type="project" value="UniProtKB-SubCell"/>
</dbReference>
<dbReference type="PANTHER" id="PTHR12413:SF2">
    <property type="entry name" value="DOLICHYL PYROPHOSPHATE GLC1MAN9GLCNAC2 ALPHA-1,3-GLUCOSYLTRANSFERASE-RELATED"/>
    <property type="match status" value="1"/>
</dbReference>
<evidence type="ECO:0000256" key="7">
    <source>
        <dbReference type="ARBA" id="ARBA00022824"/>
    </source>
</evidence>
<dbReference type="InterPro" id="IPR004856">
    <property type="entry name" value="Glyco_trans_ALG6/ALG8"/>
</dbReference>
<proteinExistence type="inferred from homology"/>
<keyword evidence="9" id="KW-0472">Membrane</keyword>
<reference evidence="11" key="1">
    <citation type="submission" date="2019-03" db="EMBL/GenBank/DDBJ databases">
        <title>Genome sequencing and reference-guided assembly of Black Bengal Goat (Capra hircus).</title>
        <authorList>
            <person name="Siddiki A.Z."/>
            <person name="Baten A."/>
            <person name="Billah M."/>
            <person name="Alam M.A.U."/>
            <person name="Shawrob K.S.M."/>
            <person name="Saha S."/>
            <person name="Chowdhury M."/>
            <person name="Rahman A.H."/>
            <person name="Stear M."/>
            <person name="Miah G."/>
            <person name="Das G.B."/>
            <person name="Hossain M.M."/>
            <person name="Kumkum M."/>
            <person name="Islam M.S."/>
            <person name="Mollah A.M."/>
            <person name="Ahsan A."/>
            <person name="Tusar F."/>
            <person name="Khan M.K.I."/>
        </authorList>
    </citation>
    <scope>NUCLEOTIDE SEQUENCE [LARGE SCALE GENOMIC DNA]</scope>
</reference>
<dbReference type="PANTHER" id="PTHR12413">
    <property type="entry name" value="DOLICHYL GLYCOSYLTRANSFERASE"/>
    <property type="match status" value="1"/>
</dbReference>
<evidence type="ECO:0000256" key="8">
    <source>
        <dbReference type="ARBA" id="ARBA00022989"/>
    </source>
</evidence>
<dbReference type="AlphaFoldDB" id="A0A8C2XV73"/>
<dbReference type="Ensembl" id="ENSCHIT00010035722.1">
    <property type="protein sequence ID" value="ENSCHIP00010025318.1"/>
    <property type="gene ID" value="ENSCHIG00010018778.1"/>
</dbReference>
<sequence length="210" mass="23809">MPWTASQEWLIKHNRIYQSALYKHCDVLMKIEVVSDSFLMFQFRCCKCIDGKKAGKELTEKPKFILSVLLLWNFGLLIVDHIHFQYNGFLSGLMLLSIARFFQTTPDETVKGGTWPFTVPLAVPLLNPRTIISFGPSKIPVRWIHPMEQLQLCPSYFPGTDCFPSFCSFVGSFSSLEPTASSLFPTIPLQEGPLPRILGSKLLGFVQRFG</sequence>
<comment type="similarity">
    <text evidence="3 10">Belongs to the ALG6/ALG8 glucosyltransferase family.</text>
</comment>
<protein>
    <recommendedName>
        <fullName evidence="10">Alpha-1,3-glucosyltransferase</fullName>
        <ecNumber evidence="10">2.4.1.-</ecNumber>
    </recommendedName>
</protein>
<organism evidence="11">
    <name type="scientific">Capra hircus</name>
    <name type="common">Goat</name>
    <dbReference type="NCBI Taxonomy" id="9925"/>
    <lineage>
        <taxon>Eukaryota</taxon>
        <taxon>Metazoa</taxon>
        <taxon>Chordata</taxon>
        <taxon>Craniata</taxon>
        <taxon>Vertebrata</taxon>
        <taxon>Euteleostomi</taxon>
        <taxon>Mammalia</taxon>
        <taxon>Eutheria</taxon>
        <taxon>Laurasiatheria</taxon>
        <taxon>Artiodactyla</taxon>
        <taxon>Ruminantia</taxon>
        <taxon>Pecora</taxon>
        <taxon>Bovidae</taxon>
        <taxon>Caprinae</taxon>
        <taxon>Capra</taxon>
    </lineage>
</organism>
<comment type="subcellular location">
    <subcellularLocation>
        <location evidence="1 10">Endoplasmic reticulum membrane</location>
        <topology evidence="1 10">Multi-pass membrane protein</topology>
    </subcellularLocation>
</comment>
<evidence type="ECO:0000256" key="5">
    <source>
        <dbReference type="ARBA" id="ARBA00022679"/>
    </source>
</evidence>
<evidence type="ECO:0000256" key="10">
    <source>
        <dbReference type="RuleBase" id="RU363110"/>
    </source>
</evidence>
<evidence type="ECO:0000256" key="4">
    <source>
        <dbReference type="ARBA" id="ARBA00022676"/>
    </source>
</evidence>
<evidence type="ECO:0000256" key="9">
    <source>
        <dbReference type="ARBA" id="ARBA00023136"/>
    </source>
</evidence>
<keyword evidence="4 10" id="KW-0328">Glycosyltransferase</keyword>
<keyword evidence="7 10" id="KW-0256">Endoplasmic reticulum</keyword>
<keyword evidence="8" id="KW-1133">Transmembrane helix</keyword>